<organism evidence="4 5">
    <name type="scientific">Trypanosoma theileri</name>
    <dbReference type="NCBI Taxonomy" id="67003"/>
    <lineage>
        <taxon>Eukaryota</taxon>
        <taxon>Discoba</taxon>
        <taxon>Euglenozoa</taxon>
        <taxon>Kinetoplastea</taxon>
        <taxon>Metakinetoplastina</taxon>
        <taxon>Trypanosomatida</taxon>
        <taxon>Trypanosomatidae</taxon>
        <taxon>Trypanosoma</taxon>
    </lineage>
</organism>
<keyword evidence="1" id="KW-0479">Metal-binding</keyword>
<dbReference type="PANTHER" id="PTHR37035">
    <property type="entry name" value="C3H1-TYPE DOMAIN-CONTAINING PROTEIN-RELATED"/>
    <property type="match status" value="1"/>
</dbReference>
<dbReference type="GO" id="GO:0008270">
    <property type="term" value="F:zinc ion binding"/>
    <property type="evidence" value="ECO:0007669"/>
    <property type="project" value="UniProtKB-KW"/>
</dbReference>
<gene>
    <name evidence="4" type="ORF">TM35_000191130</name>
</gene>
<feature type="domain" description="C3H1-type" evidence="3">
    <location>
        <begin position="46"/>
        <end position="68"/>
    </location>
</feature>
<evidence type="ECO:0000313" key="4">
    <source>
        <dbReference type="EMBL" id="ORC87869.1"/>
    </source>
</evidence>
<keyword evidence="5" id="KW-1185">Reference proteome</keyword>
<dbReference type="SMART" id="SM00356">
    <property type="entry name" value="ZnF_C3H1"/>
    <property type="match status" value="2"/>
</dbReference>
<feature type="zinc finger region" description="C3H1-type" evidence="1">
    <location>
        <begin position="46"/>
        <end position="68"/>
    </location>
</feature>
<dbReference type="InterPro" id="IPR000571">
    <property type="entry name" value="Znf_CCCH"/>
</dbReference>
<dbReference type="AlphaFoldDB" id="A0A1X0NUJ7"/>
<keyword evidence="1" id="KW-0863">Zinc-finger</keyword>
<evidence type="ECO:0000256" key="2">
    <source>
        <dbReference type="SAM" id="MobiDB-lite"/>
    </source>
</evidence>
<dbReference type="OrthoDB" id="336321at2759"/>
<dbReference type="GeneID" id="39986391"/>
<dbReference type="VEuPathDB" id="TriTrypDB:TM35_000191130"/>
<feature type="compositionally biased region" description="Low complexity" evidence="2">
    <location>
        <begin position="306"/>
        <end position="318"/>
    </location>
</feature>
<accession>A0A1X0NUJ7</accession>
<feature type="region of interest" description="Disordered" evidence="2">
    <location>
        <begin position="306"/>
        <end position="337"/>
    </location>
</feature>
<name>A0A1X0NUJ7_9TRYP</name>
<dbReference type="Proteomes" id="UP000192257">
    <property type="component" value="Unassembled WGS sequence"/>
</dbReference>
<evidence type="ECO:0000313" key="5">
    <source>
        <dbReference type="Proteomes" id="UP000192257"/>
    </source>
</evidence>
<dbReference type="PANTHER" id="PTHR37035:SF2">
    <property type="entry name" value="C3H1-TYPE DOMAIN-CONTAINING PROTEIN"/>
    <property type="match status" value="1"/>
</dbReference>
<dbReference type="EMBL" id="NBCO01000019">
    <property type="protein sequence ID" value="ORC87869.1"/>
    <property type="molecule type" value="Genomic_DNA"/>
</dbReference>
<evidence type="ECO:0000259" key="3">
    <source>
        <dbReference type="PROSITE" id="PS50103"/>
    </source>
</evidence>
<evidence type="ECO:0000256" key="1">
    <source>
        <dbReference type="PROSITE-ProRule" id="PRU00723"/>
    </source>
</evidence>
<feature type="zinc finger region" description="C3H1-type" evidence="1">
    <location>
        <begin position="136"/>
        <end position="162"/>
    </location>
</feature>
<dbReference type="RefSeq" id="XP_028881935.1">
    <property type="nucleotide sequence ID" value="XM_029026611.1"/>
</dbReference>
<dbReference type="InterPro" id="IPR053125">
    <property type="entry name" value="RNA-bd_mRNA_stabilization_reg"/>
</dbReference>
<comment type="caution">
    <text evidence="4">The sequence shown here is derived from an EMBL/GenBank/DDBJ whole genome shotgun (WGS) entry which is preliminary data.</text>
</comment>
<protein>
    <recommendedName>
        <fullName evidence="3">C3H1-type domain-containing protein</fullName>
    </recommendedName>
</protein>
<feature type="domain" description="C3H1-type" evidence="3">
    <location>
        <begin position="136"/>
        <end position="162"/>
    </location>
</feature>
<keyword evidence="1" id="KW-0862">Zinc</keyword>
<proteinExistence type="predicted"/>
<dbReference type="PROSITE" id="PS50103">
    <property type="entry name" value="ZF_C3H1"/>
    <property type="match status" value="2"/>
</dbReference>
<reference evidence="4 5" key="1">
    <citation type="submission" date="2017-03" db="EMBL/GenBank/DDBJ databases">
        <title>An alternative strategy for trypanosome survival in the mammalian bloodstream revealed through genome and transcriptome analysis of the ubiquitous bovine parasite Trypanosoma (Megatrypanum) theileri.</title>
        <authorList>
            <person name="Kelly S."/>
            <person name="Ivens A."/>
            <person name="Mott A."/>
            <person name="O'Neill E."/>
            <person name="Emms D."/>
            <person name="Macleod O."/>
            <person name="Voorheis P."/>
            <person name="Matthews J."/>
            <person name="Matthews K."/>
            <person name="Carrington M."/>
        </authorList>
    </citation>
    <scope>NUCLEOTIDE SEQUENCE [LARGE SCALE GENOMIC DNA]</scope>
    <source>
        <strain evidence="4">Edinburgh</strain>
    </source>
</reference>
<sequence length="337" mass="36547">MLSGSFSRPAATHVEALDHLSTKLRIPLTAVEPTNAQLDDGLVPGVCRLYLEGRCRQGARCFQVHVQRDVLEALRREALETPSCCHRHGAPCNFEGLPFNLAVNIGPTAVGLHSLCPTNCLWGLYSEHGENELNVPKGRVCREHRRGLCRFGEECGFLHICREIPLEGDEYISATPVPIPRVNGRGGIHNNNSATANTMNNGRSSRNSNCDLTAPCGSHSLHLCGSHAEEINHAAQSFNANSFNAASYNNGHYNGTLNAHYGGTNQSSSFLGADSGCGSMGSMARSRQSFSYRMKQMSSEGEGMFRGPLLRPLGAPPAQTSPHYQRHNPYGDASSFQ</sequence>